<protein>
    <submittedName>
        <fullName evidence="2">Uncharacterized protein</fullName>
    </submittedName>
</protein>
<name>A0A1R2BUS6_9CILI</name>
<evidence type="ECO:0000313" key="2">
    <source>
        <dbReference type="EMBL" id="OMJ80582.1"/>
    </source>
</evidence>
<dbReference type="EMBL" id="MPUH01000417">
    <property type="protein sequence ID" value="OMJ80582.1"/>
    <property type="molecule type" value="Genomic_DNA"/>
</dbReference>
<feature type="chain" id="PRO_5012300248" evidence="1">
    <location>
        <begin position="20"/>
        <end position="165"/>
    </location>
</feature>
<evidence type="ECO:0000256" key="1">
    <source>
        <dbReference type="SAM" id="SignalP"/>
    </source>
</evidence>
<comment type="caution">
    <text evidence="2">The sequence shown here is derived from an EMBL/GenBank/DDBJ whole genome shotgun (WGS) entry which is preliminary data.</text>
</comment>
<keyword evidence="1" id="KW-0732">Signal</keyword>
<dbReference type="Proteomes" id="UP000187209">
    <property type="component" value="Unassembled WGS sequence"/>
</dbReference>
<accession>A0A1R2BUS6</accession>
<organism evidence="2 3">
    <name type="scientific">Stentor coeruleus</name>
    <dbReference type="NCBI Taxonomy" id="5963"/>
    <lineage>
        <taxon>Eukaryota</taxon>
        <taxon>Sar</taxon>
        <taxon>Alveolata</taxon>
        <taxon>Ciliophora</taxon>
        <taxon>Postciliodesmatophora</taxon>
        <taxon>Heterotrichea</taxon>
        <taxon>Heterotrichida</taxon>
        <taxon>Stentoridae</taxon>
        <taxon>Stentor</taxon>
    </lineage>
</organism>
<reference evidence="2 3" key="1">
    <citation type="submission" date="2016-11" db="EMBL/GenBank/DDBJ databases">
        <title>The macronuclear genome of Stentor coeruleus: a giant cell with tiny introns.</title>
        <authorList>
            <person name="Slabodnick M."/>
            <person name="Ruby J.G."/>
            <person name="Reiff S.B."/>
            <person name="Swart E.C."/>
            <person name="Gosai S."/>
            <person name="Prabakaran S."/>
            <person name="Witkowska E."/>
            <person name="Larue G.E."/>
            <person name="Fisher S."/>
            <person name="Freeman R.M."/>
            <person name="Gunawardena J."/>
            <person name="Chu W."/>
            <person name="Stover N.A."/>
            <person name="Gregory B.D."/>
            <person name="Nowacki M."/>
            <person name="Derisi J."/>
            <person name="Roy S.W."/>
            <person name="Marshall W.F."/>
            <person name="Sood P."/>
        </authorList>
    </citation>
    <scope>NUCLEOTIDE SEQUENCE [LARGE SCALE GENOMIC DNA]</scope>
    <source>
        <strain evidence="2">WM001</strain>
    </source>
</reference>
<gene>
    <name evidence="2" type="ORF">SteCoe_19124</name>
</gene>
<sequence length="165" mass="18440">MNIFYKLFIFTLALKNLEASCISSKTYDLTFYIESSTSNILTCDGRSPVNAALTWPINGPPILVSIWDVPTNEYAYHCTMTEYFFIPAAAVSVLIDTFADNFITMKLNDVDVSVIAYSDLTFQLNKEAISYVVPGLNKLYIDVYNSAGPGYFGFRIKIEAKFGVS</sequence>
<proteinExistence type="predicted"/>
<evidence type="ECO:0000313" key="3">
    <source>
        <dbReference type="Proteomes" id="UP000187209"/>
    </source>
</evidence>
<keyword evidence="3" id="KW-1185">Reference proteome</keyword>
<feature type="signal peptide" evidence="1">
    <location>
        <begin position="1"/>
        <end position="19"/>
    </location>
</feature>
<dbReference type="AlphaFoldDB" id="A0A1R2BUS6"/>